<keyword evidence="5" id="KW-1185">Reference proteome</keyword>
<feature type="transmembrane region" description="Helical" evidence="1">
    <location>
        <begin position="96"/>
        <end position="114"/>
    </location>
</feature>
<dbReference type="Pfam" id="PF16220">
    <property type="entry name" value="DUF4880"/>
    <property type="match status" value="1"/>
</dbReference>
<protein>
    <recommendedName>
        <fullName evidence="6">DUF4880 domain-containing protein</fullName>
    </recommendedName>
</protein>
<proteinExistence type="predicted"/>
<dbReference type="PIRSF" id="PIRSF018266">
    <property type="entry name" value="FecR"/>
    <property type="match status" value="1"/>
</dbReference>
<accession>A0ABN4TW45</accession>
<keyword evidence="1" id="KW-1133">Transmembrane helix</keyword>
<dbReference type="Gene3D" id="2.60.120.1440">
    <property type="match status" value="1"/>
</dbReference>
<dbReference type="InterPro" id="IPR012373">
    <property type="entry name" value="Ferrdict_sens_TM"/>
</dbReference>
<keyword evidence="1" id="KW-0472">Membrane</keyword>
<evidence type="ECO:0008006" key="6">
    <source>
        <dbReference type="Google" id="ProtNLM"/>
    </source>
</evidence>
<dbReference type="InterPro" id="IPR019546">
    <property type="entry name" value="TAT_signal_bac_arc"/>
</dbReference>
<evidence type="ECO:0000259" key="3">
    <source>
        <dbReference type="Pfam" id="PF16220"/>
    </source>
</evidence>
<name>A0ABN4TW45_9BURK</name>
<evidence type="ECO:0000256" key="1">
    <source>
        <dbReference type="SAM" id="Phobius"/>
    </source>
</evidence>
<dbReference type="NCBIfam" id="TIGR01409">
    <property type="entry name" value="TAT_signal_seq"/>
    <property type="match status" value="1"/>
</dbReference>
<evidence type="ECO:0000259" key="2">
    <source>
        <dbReference type="Pfam" id="PF04773"/>
    </source>
</evidence>
<evidence type="ECO:0000313" key="4">
    <source>
        <dbReference type="EMBL" id="AOZ08931.1"/>
    </source>
</evidence>
<reference evidence="4 5" key="1">
    <citation type="submission" date="2016-10" db="EMBL/GenBank/DDBJ databases">
        <title>Complete genome sequences of three Cupriavidus strains isolated from various Malaysian environments.</title>
        <authorList>
            <person name="Abdullah A.A.-A."/>
            <person name="Shafie N.A.H."/>
            <person name="Lau N.S."/>
        </authorList>
    </citation>
    <scope>NUCLEOTIDE SEQUENCE [LARGE SCALE GENOMIC DNA]</scope>
    <source>
        <strain evidence="4 5">USMAA1020</strain>
    </source>
</reference>
<dbReference type="Proteomes" id="UP000177515">
    <property type="component" value="Chromosome 2"/>
</dbReference>
<dbReference type="Pfam" id="PF04773">
    <property type="entry name" value="FecR"/>
    <property type="match status" value="1"/>
</dbReference>
<gene>
    <name evidence="4" type="ORF">BKK80_23955</name>
</gene>
<evidence type="ECO:0000313" key="5">
    <source>
        <dbReference type="Proteomes" id="UP000177515"/>
    </source>
</evidence>
<organism evidence="4 5">
    <name type="scientific">Cupriavidus malaysiensis</name>
    <dbReference type="NCBI Taxonomy" id="367825"/>
    <lineage>
        <taxon>Bacteria</taxon>
        <taxon>Pseudomonadati</taxon>
        <taxon>Pseudomonadota</taxon>
        <taxon>Betaproteobacteria</taxon>
        <taxon>Burkholderiales</taxon>
        <taxon>Burkholderiaceae</taxon>
        <taxon>Cupriavidus</taxon>
    </lineage>
</organism>
<keyword evidence="1" id="KW-0812">Transmembrane</keyword>
<dbReference type="PANTHER" id="PTHR30273:SF2">
    <property type="entry name" value="PROTEIN FECR"/>
    <property type="match status" value="1"/>
</dbReference>
<feature type="domain" description="FecR protein" evidence="2">
    <location>
        <begin position="130"/>
        <end position="222"/>
    </location>
</feature>
<sequence length="333" mass="35796">MKTSADHRTAPTDTLRQQAWVWLRLLKSGDVKQWDAERFQHWLDASPAHKAAFADARQRWEAFQPAAAELLRSSPKAARFHAQAAQRTRSQAGRRAFLGAAAAGAAAVAAVALVHPPGGLWPPLDGWGADYRTATGEQRSVTLAGRVNVMLNTQTRIRREATREGVPGIALLAGEAAIDLPAGGQRFGVIAAGGQSVADGGRFEVRHLDGKVCVTCLQGKVRVAHPAGVRELQASQQTVYDGRSIAGIASIDPLNVSAWRSGELVFRQTKLSLVLAEINRYRPGRVVLVNDAVRDMPVSGSFYIASLDRALAQLQHSFDLDARALPGGLLILS</sequence>
<dbReference type="EMBL" id="CP017755">
    <property type="protein sequence ID" value="AOZ08931.1"/>
    <property type="molecule type" value="Genomic_DNA"/>
</dbReference>
<dbReference type="Gene3D" id="3.55.50.30">
    <property type="match status" value="1"/>
</dbReference>
<feature type="domain" description="FecR N-terminal" evidence="3">
    <location>
        <begin position="17"/>
        <end position="58"/>
    </location>
</feature>
<dbReference type="InterPro" id="IPR006860">
    <property type="entry name" value="FecR"/>
</dbReference>
<dbReference type="InterPro" id="IPR032623">
    <property type="entry name" value="FecR_N"/>
</dbReference>
<dbReference type="PANTHER" id="PTHR30273">
    <property type="entry name" value="PERIPLASMIC SIGNAL SENSOR AND SIGMA FACTOR ACTIVATOR FECR-RELATED"/>
    <property type="match status" value="1"/>
</dbReference>